<evidence type="ECO:0000313" key="4">
    <source>
        <dbReference type="Proteomes" id="UP000245638"/>
    </source>
</evidence>
<evidence type="ECO:0000313" key="3">
    <source>
        <dbReference type="EMBL" id="PVU74880.1"/>
    </source>
</evidence>
<dbReference type="AlphaFoldDB" id="A0A2T9X457"/>
<protein>
    <submittedName>
        <fullName evidence="3">Uncharacterized protein</fullName>
    </submittedName>
</protein>
<organism evidence="3 4">
    <name type="scientific">Acidianus hospitalis</name>
    <dbReference type="NCBI Taxonomy" id="563177"/>
    <lineage>
        <taxon>Archaea</taxon>
        <taxon>Thermoproteota</taxon>
        <taxon>Thermoprotei</taxon>
        <taxon>Sulfolobales</taxon>
        <taxon>Sulfolobaceae</taxon>
        <taxon>Acidianus</taxon>
    </lineage>
</organism>
<keyword evidence="2" id="KW-0812">Transmembrane</keyword>
<sequence length="509" mass="55989">MGYPTILNNKPLIGVVFVLAIVVLVSLSFLSRADYCYNLIKLSCNIDHVYVLGYDPENGIVVVSECVGRLVLYNGENGQIIRNQSSSMCANCYDFAFYDKYNGLLYISGVLCCSTYILCPNGSIGNSCVPLHFGIYKIVAIGPNYVYGIGLRHAYISLGELFYRSEYLVYVNNTNFDIILPSMSDNSTAYYQNGLITVVTNNSKGGENLLIINATNAKIVYNETLKSSYSLIYCPKFDTPLLAYYGNVIYVINYTNFKILGEIKLGCTVKDLVYYEQNIIAGVSCSNGGKILDISLYSHNYKVTTLLSKNNCLFKKYDCPSLELIDNNVLIVNFERYAYYKGCYYVFKISLTNGMVSLSQVYSTSYKSAYTGDPCIAVMTCCKCVHVVNLTSLSVKTETVSSISFLCGGVYAYNYSTYFETACYAHDLYIISPVSLTFPTTTSSTTTTTSTISTYTQSTTSSSTAPSTSATSSTTPSTTSTSSSLSPIIFVAIIIIIAIVAAIILIRKR</sequence>
<gene>
    <name evidence="3" type="ORF">DDW13_05910</name>
</gene>
<evidence type="ECO:0000256" key="1">
    <source>
        <dbReference type="SAM" id="MobiDB-lite"/>
    </source>
</evidence>
<feature type="transmembrane region" description="Helical" evidence="2">
    <location>
        <begin position="12"/>
        <end position="30"/>
    </location>
</feature>
<dbReference type="Proteomes" id="UP000245638">
    <property type="component" value="Unassembled WGS sequence"/>
</dbReference>
<evidence type="ECO:0000256" key="2">
    <source>
        <dbReference type="SAM" id="Phobius"/>
    </source>
</evidence>
<reference evidence="3 4" key="1">
    <citation type="journal article" date="2015" name="Appl. Environ. Microbiol.">
        <title>Nanoarchaeota, Their Sulfolobales Host, and Nanoarchaeota Virus Distribution across Yellowstone National Park Hot Springs.</title>
        <authorList>
            <person name="Munson-McGee J.H."/>
            <person name="Field E.K."/>
            <person name="Bateson M."/>
            <person name="Rooney C."/>
            <person name="Stepanauskas R."/>
            <person name="Young M.J."/>
        </authorList>
    </citation>
    <scope>NUCLEOTIDE SEQUENCE [LARGE SCALE GENOMIC DNA]</scope>
    <source>
        <strain evidence="3">SCGC AC-742_N10</strain>
    </source>
</reference>
<keyword evidence="2" id="KW-1133">Transmembrane helix</keyword>
<name>A0A2T9X457_9CREN</name>
<dbReference type="EMBL" id="QEFD01000175">
    <property type="protein sequence ID" value="PVU74880.1"/>
    <property type="molecule type" value="Genomic_DNA"/>
</dbReference>
<dbReference type="SUPFAM" id="SSF50998">
    <property type="entry name" value="Quinoprotein alcohol dehydrogenase-like"/>
    <property type="match status" value="1"/>
</dbReference>
<accession>A0A2T9X457</accession>
<feature type="transmembrane region" description="Helical" evidence="2">
    <location>
        <begin position="485"/>
        <end position="506"/>
    </location>
</feature>
<feature type="region of interest" description="Disordered" evidence="1">
    <location>
        <begin position="457"/>
        <end position="483"/>
    </location>
</feature>
<dbReference type="InterPro" id="IPR011047">
    <property type="entry name" value="Quinoprotein_ADH-like_sf"/>
</dbReference>
<comment type="caution">
    <text evidence="3">The sequence shown here is derived from an EMBL/GenBank/DDBJ whole genome shotgun (WGS) entry which is preliminary data.</text>
</comment>
<proteinExistence type="predicted"/>
<keyword evidence="2" id="KW-0472">Membrane</keyword>